<organism evidence="1 2">
    <name type="scientific">Rhododendron molle</name>
    <name type="common">Chinese azalea</name>
    <name type="synonym">Azalea mollis</name>
    <dbReference type="NCBI Taxonomy" id="49168"/>
    <lineage>
        <taxon>Eukaryota</taxon>
        <taxon>Viridiplantae</taxon>
        <taxon>Streptophyta</taxon>
        <taxon>Embryophyta</taxon>
        <taxon>Tracheophyta</taxon>
        <taxon>Spermatophyta</taxon>
        <taxon>Magnoliopsida</taxon>
        <taxon>eudicotyledons</taxon>
        <taxon>Gunneridae</taxon>
        <taxon>Pentapetalae</taxon>
        <taxon>asterids</taxon>
        <taxon>Ericales</taxon>
        <taxon>Ericaceae</taxon>
        <taxon>Ericoideae</taxon>
        <taxon>Rhodoreae</taxon>
        <taxon>Rhododendron</taxon>
    </lineage>
</organism>
<dbReference type="EMBL" id="CM046400">
    <property type="protein sequence ID" value="KAI8525907.1"/>
    <property type="molecule type" value="Genomic_DNA"/>
</dbReference>
<dbReference type="Proteomes" id="UP001062846">
    <property type="component" value="Chromosome 13"/>
</dbReference>
<keyword evidence="2" id="KW-1185">Reference proteome</keyword>
<gene>
    <name evidence="1" type="ORF">RHMOL_Rhmol13G0267000</name>
</gene>
<sequence>MSGHLYMHKPKCLLLFLNASFLFLICLLTTHLISSPNSDLHFLNLFKKPNPTNYHQILDTDIGCKGLHRFPDNQSKCSYVNSHKGCQLGGYIPYLHLFYCSFPPFLGHTSLFLWLLILFYLLGDTSATYFCSSLEGLSKILKLSPTIAGVTLLSLGNGAPDLFASVVSFKGESTNEVGLNSILGGASFVSAVVVGIISICVCPSQVSIDKSSFVRDVLFLLLSLLCLLVIIIFGIINLLGAISFLSLYFVYVFLVSVSEFCSKDRGGNPILPLASTKIYPNGDESKEKDSELGAPLLLKFVDDERSVLVITDEVKLQAKEDGKGCLNSETSYSNCLFLGKILWILQLPLSLPRRLTIPVISEERWSKPCAVVSVTLAPILLASVWSSNGPNFLIYGVGGSVGAILGSLVFFKTNGPGPPRKWLFPWLAGGFLMSITWSYILAQELVSLLVSIGLIVGISPSILGLTVLAWGNSLGDLVANVTMARQGGPDGVQVAISGCYAGPIFNTLMGLGLSLVFAAWAVYPACYVLPRDAPVYENLGFLMCGLLWALVVLPKNNMRPNRLVAAGLLAIYCCFLFLKLARTLGLVQFHVSLPHT</sequence>
<evidence type="ECO:0000313" key="1">
    <source>
        <dbReference type="EMBL" id="KAI8525907.1"/>
    </source>
</evidence>
<reference evidence="1" key="1">
    <citation type="submission" date="2022-02" db="EMBL/GenBank/DDBJ databases">
        <title>Plant Genome Project.</title>
        <authorList>
            <person name="Zhang R.-G."/>
        </authorList>
    </citation>
    <scope>NUCLEOTIDE SEQUENCE</scope>
    <source>
        <strain evidence="1">AT1</strain>
    </source>
</reference>
<accession>A0ACC0LBG9</accession>
<protein>
    <submittedName>
        <fullName evidence="1">Uncharacterized protein</fullName>
    </submittedName>
</protein>
<proteinExistence type="predicted"/>
<name>A0ACC0LBG9_RHOML</name>
<evidence type="ECO:0000313" key="2">
    <source>
        <dbReference type="Proteomes" id="UP001062846"/>
    </source>
</evidence>
<comment type="caution">
    <text evidence="1">The sequence shown here is derived from an EMBL/GenBank/DDBJ whole genome shotgun (WGS) entry which is preliminary data.</text>
</comment>